<name>A0A929KX66_9SPHI</name>
<comment type="cofactor">
    <cofactor evidence="1">
        <name>Ca(2+)</name>
        <dbReference type="ChEBI" id="CHEBI:29108"/>
    </cofactor>
</comment>
<dbReference type="PANTHER" id="PTHR12143:SF43">
    <property type="entry name" value="PUTATIVE-RELATED"/>
    <property type="match status" value="1"/>
</dbReference>
<keyword evidence="7" id="KW-0326">Glycosidase</keyword>
<evidence type="ECO:0000313" key="8">
    <source>
        <dbReference type="Proteomes" id="UP000622475"/>
    </source>
</evidence>
<organism evidence="7 8">
    <name type="scientific">Mucilaginibacter myungsuensis</name>
    <dbReference type="NCBI Taxonomy" id="649104"/>
    <lineage>
        <taxon>Bacteria</taxon>
        <taxon>Pseudomonadati</taxon>
        <taxon>Bacteroidota</taxon>
        <taxon>Sphingobacteriia</taxon>
        <taxon>Sphingobacteriales</taxon>
        <taxon>Sphingobacteriaceae</taxon>
        <taxon>Mucilaginibacter</taxon>
    </lineage>
</organism>
<evidence type="ECO:0000259" key="5">
    <source>
        <dbReference type="Pfam" id="PF07971"/>
    </source>
</evidence>
<dbReference type="InterPro" id="IPR005887">
    <property type="entry name" value="GH92_a_mannosidase_put"/>
</dbReference>
<dbReference type="GO" id="GO:0000224">
    <property type="term" value="F:peptide-N4-(N-acetyl-beta-glucosaminyl)asparagine amidase activity"/>
    <property type="evidence" value="ECO:0007669"/>
    <property type="project" value="TreeGrafter"/>
</dbReference>
<dbReference type="GO" id="GO:0006516">
    <property type="term" value="P:glycoprotein catabolic process"/>
    <property type="evidence" value="ECO:0007669"/>
    <property type="project" value="TreeGrafter"/>
</dbReference>
<comment type="caution">
    <text evidence="7">The sequence shown here is derived from an EMBL/GenBank/DDBJ whole genome shotgun (WGS) entry which is preliminary data.</text>
</comment>
<dbReference type="PANTHER" id="PTHR12143">
    <property type="entry name" value="PEPTIDE N-GLYCANASE PNGASE -RELATED"/>
    <property type="match status" value="1"/>
</dbReference>
<dbReference type="FunFam" id="3.30.2080.10:FF:000001">
    <property type="entry name" value="Alpha-1,2-mannosidase subfamily"/>
    <property type="match status" value="1"/>
</dbReference>
<evidence type="ECO:0000259" key="6">
    <source>
        <dbReference type="Pfam" id="PF17678"/>
    </source>
</evidence>
<protein>
    <submittedName>
        <fullName evidence="7">GH92 family glycosyl hydrolase</fullName>
        <ecNumber evidence="7">3.2.1.-</ecNumber>
    </submittedName>
</protein>
<dbReference type="InterPro" id="IPR050883">
    <property type="entry name" value="PNGase"/>
</dbReference>
<dbReference type="Proteomes" id="UP000622475">
    <property type="component" value="Unassembled WGS sequence"/>
</dbReference>
<dbReference type="Pfam" id="PF17678">
    <property type="entry name" value="Glyco_hydro_92N"/>
    <property type="match status" value="1"/>
</dbReference>
<gene>
    <name evidence="7" type="ORF">IRJ16_06770</name>
</gene>
<evidence type="ECO:0000256" key="2">
    <source>
        <dbReference type="ARBA" id="ARBA00011245"/>
    </source>
</evidence>
<dbReference type="GO" id="GO:0005975">
    <property type="term" value="P:carbohydrate metabolic process"/>
    <property type="evidence" value="ECO:0007669"/>
    <property type="project" value="InterPro"/>
</dbReference>
<feature type="domain" description="Glycosyl hydrolase family 92 N-terminal" evidence="6">
    <location>
        <begin position="27"/>
        <end position="251"/>
    </location>
</feature>
<dbReference type="Pfam" id="PF07971">
    <property type="entry name" value="Glyco_hydro_92"/>
    <property type="match status" value="1"/>
</dbReference>
<evidence type="ECO:0000256" key="1">
    <source>
        <dbReference type="ARBA" id="ARBA00001913"/>
    </source>
</evidence>
<evidence type="ECO:0000256" key="3">
    <source>
        <dbReference type="ARBA" id="ARBA00022837"/>
    </source>
</evidence>
<dbReference type="GO" id="GO:0030246">
    <property type="term" value="F:carbohydrate binding"/>
    <property type="evidence" value="ECO:0007669"/>
    <property type="project" value="InterPro"/>
</dbReference>
<sequence>MKLRSTLLALSLVGSSAFAQQKDLVNYVNTLQGTNSKHELTRGNTYPTTALPFGMHTWTPQTGKNGDGWKYQYFLDAIRGFQQAHQCSSWTRDYAVFSLMPMFELEVDETKRAAKFSHANEVAKPNYYKVQFDNKITTEISPTERGAHLRFSYPAGQKSTLVLDGYTGLSGVKIYPKEQKITGYVNNGEGFKRGWKSHFVLYFDQPFKTWGTWENRNKTTQADSTSAEGRGRGAYITFADGAKVQVKTASSYISLDQAELNLKRELGADKTLEATKATAAAVWNKSLGRVTMEGGSQADLETFYSCFFRASLFSRKFYELDKDNKPVYFSPYDGTVHSGYMYTDTGFWDTFRAQFPLNSLVQPEMHGRYMQAMIDAYKQCGWLPSWSFPSEAGSMIGNHAISLFADAWAKGLKTFDPKEALAAYEHEAMNKGPWGPANGRDGVKEYNELGYVPYPKYRESTAKTLEYAYDDWAGYQLAKMTGNQKYVDMFQKPMYNYRNVYDASTRFMRGKGLDGTWTTNFDPIEWGGPFTEGNSWHYTWSVFQDTKGLIGLIGGDKNFNAKLDSVFSEPNKVKVGTYRGMIHEMTEMVMANMGQYAHGNQPIQHMVYLYNYSGEPWKAQYHSRNVMNKLYSATENGYPGDEDQGQTSSWYVLSAMGFYSVTPGTGEYVFGSPMFKKTTLNLENGKKFVVDAPNNSAENVYIKSATLNGKPYTKTYITHADMLKGGVLKLVMSNVPNKTKGIKEADRPYSLSKI</sequence>
<dbReference type="InterPro" id="IPR012939">
    <property type="entry name" value="Glyco_hydro_92"/>
</dbReference>
<dbReference type="NCBIfam" id="TIGR01180">
    <property type="entry name" value="aman2_put"/>
    <property type="match status" value="1"/>
</dbReference>
<dbReference type="SUPFAM" id="SSF48208">
    <property type="entry name" value="Six-hairpin glycosidases"/>
    <property type="match status" value="1"/>
</dbReference>
<feature type="signal peptide" evidence="4">
    <location>
        <begin position="1"/>
        <end position="19"/>
    </location>
</feature>
<reference evidence="7" key="1">
    <citation type="submission" date="2020-10" db="EMBL/GenBank/DDBJ databases">
        <title>Mucilaginibacter mali sp. nov., isolated from rhizosphere soil of apple orchard.</title>
        <authorList>
            <person name="Lee J.-S."/>
            <person name="Kim H.S."/>
            <person name="Kim J.-S."/>
        </authorList>
    </citation>
    <scope>NUCLEOTIDE SEQUENCE</scope>
    <source>
        <strain evidence="7">KCTC 22746</strain>
    </source>
</reference>
<dbReference type="Gene3D" id="1.20.1050.60">
    <property type="entry name" value="alpha-1,2-mannosidase"/>
    <property type="match status" value="1"/>
</dbReference>
<accession>A0A929KX66</accession>
<dbReference type="GO" id="GO:0005829">
    <property type="term" value="C:cytosol"/>
    <property type="evidence" value="ECO:0007669"/>
    <property type="project" value="TreeGrafter"/>
</dbReference>
<keyword evidence="3" id="KW-0106">Calcium</keyword>
<dbReference type="Gene3D" id="1.20.1610.10">
    <property type="entry name" value="alpha-1,2-mannosidases domains"/>
    <property type="match status" value="1"/>
</dbReference>
<keyword evidence="8" id="KW-1185">Reference proteome</keyword>
<comment type="subunit">
    <text evidence="2">Monomer.</text>
</comment>
<keyword evidence="4" id="KW-0732">Signal</keyword>
<dbReference type="FunFam" id="1.20.1050.60:FF:000001">
    <property type="entry name" value="Putative alpha-1,2-mannosidase"/>
    <property type="match status" value="1"/>
</dbReference>
<dbReference type="Gene3D" id="2.70.98.10">
    <property type="match status" value="1"/>
</dbReference>
<dbReference type="GO" id="GO:0016798">
    <property type="term" value="F:hydrolase activity, acting on glycosyl bonds"/>
    <property type="evidence" value="ECO:0007669"/>
    <property type="project" value="UniProtKB-KW"/>
</dbReference>
<evidence type="ECO:0000313" key="7">
    <source>
        <dbReference type="EMBL" id="MBE9661583.1"/>
    </source>
</evidence>
<dbReference type="EMBL" id="JADFFL010000002">
    <property type="protein sequence ID" value="MBE9661583.1"/>
    <property type="molecule type" value="Genomic_DNA"/>
</dbReference>
<feature type="domain" description="Glycosyl hydrolase family 92" evidence="5">
    <location>
        <begin position="257"/>
        <end position="733"/>
    </location>
</feature>
<dbReference type="InterPro" id="IPR041371">
    <property type="entry name" value="GH92_N"/>
</dbReference>
<dbReference type="AlphaFoldDB" id="A0A929KX66"/>
<dbReference type="InterPro" id="IPR014718">
    <property type="entry name" value="GH-type_carb-bd"/>
</dbReference>
<feature type="chain" id="PRO_5037183225" evidence="4">
    <location>
        <begin position="20"/>
        <end position="754"/>
    </location>
</feature>
<keyword evidence="7" id="KW-0378">Hydrolase</keyword>
<dbReference type="InterPro" id="IPR008928">
    <property type="entry name" value="6-hairpin_glycosidase_sf"/>
</dbReference>
<dbReference type="Gene3D" id="3.30.2080.10">
    <property type="entry name" value="GH92 mannosidase domain"/>
    <property type="match status" value="1"/>
</dbReference>
<evidence type="ECO:0000256" key="4">
    <source>
        <dbReference type="SAM" id="SignalP"/>
    </source>
</evidence>
<proteinExistence type="predicted"/>
<dbReference type="RefSeq" id="WP_194110767.1">
    <property type="nucleotide sequence ID" value="NZ_JADFFL010000002.1"/>
</dbReference>
<dbReference type="FunFam" id="1.20.1610.10:FF:000001">
    <property type="entry name" value="Putative alpha-1,2-mannosidase"/>
    <property type="match status" value="1"/>
</dbReference>
<dbReference type="EC" id="3.2.1.-" evidence="7"/>